<evidence type="ECO:0000256" key="1">
    <source>
        <dbReference type="ARBA" id="ARBA00023016"/>
    </source>
</evidence>
<feature type="domain" description="SHSP" evidence="5">
    <location>
        <begin position="518"/>
        <end position="636"/>
    </location>
</feature>
<dbReference type="InterPro" id="IPR044587">
    <property type="entry name" value="HSP21-like"/>
</dbReference>
<keyword evidence="1" id="KW-0346">Stress response</keyword>
<comment type="caution">
    <text evidence="6">The sequence shown here is derived from an EMBL/GenBank/DDBJ whole genome shotgun (WGS) entry which is preliminary data.</text>
</comment>
<feature type="domain" description="SHSP" evidence="5">
    <location>
        <begin position="141"/>
        <end position="250"/>
    </location>
</feature>
<dbReference type="Proteomes" id="UP001153076">
    <property type="component" value="Unassembled WGS sequence"/>
</dbReference>
<dbReference type="SUPFAM" id="SSF49764">
    <property type="entry name" value="HSP20-like chaperones"/>
    <property type="match status" value="5"/>
</dbReference>
<proteinExistence type="inferred from homology"/>
<evidence type="ECO:0000259" key="5">
    <source>
        <dbReference type="PROSITE" id="PS01031"/>
    </source>
</evidence>
<keyword evidence="7" id="KW-1185">Reference proteome</keyword>
<dbReference type="InterPro" id="IPR008978">
    <property type="entry name" value="HSP20-like_chaperone"/>
</dbReference>
<evidence type="ECO:0000313" key="7">
    <source>
        <dbReference type="Proteomes" id="UP001153076"/>
    </source>
</evidence>
<dbReference type="PANTHER" id="PTHR46733">
    <property type="entry name" value="26.5 KDA HEAT SHOCK PROTEIN, MITOCHONDRIAL"/>
    <property type="match status" value="1"/>
</dbReference>
<accession>A0A9Q1KKR6</accession>
<feature type="region of interest" description="Disordered" evidence="4">
    <location>
        <begin position="76"/>
        <end position="101"/>
    </location>
</feature>
<dbReference type="FunFam" id="2.60.40.790:FF:000059">
    <property type="entry name" value="26.5 kDa heat shock protein, mitochondrial"/>
    <property type="match status" value="1"/>
</dbReference>
<evidence type="ECO:0000256" key="3">
    <source>
        <dbReference type="RuleBase" id="RU003616"/>
    </source>
</evidence>
<dbReference type="PROSITE" id="PS01031">
    <property type="entry name" value="SHSP"/>
    <property type="match status" value="4"/>
</dbReference>
<dbReference type="PANTHER" id="PTHR46733:SF4">
    <property type="entry name" value="HEAT SHOCK PROTEIN 21, CHLOROPLASTIC"/>
    <property type="match status" value="1"/>
</dbReference>
<dbReference type="Pfam" id="PF00011">
    <property type="entry name" value="HSP20"/>
    <property type="match status" value="4"/>
</dbReference>
<gene>
    <name evidence="6" type="ORF">Cgig2_016032</name>
</gene>
<feature type="compositionally biased region" description="Polar residues" evidence="4">
    <location>
        <begin position="83"/>
        <end position="94"/>
    </location>
</feature>
<evidence type="ECO:0000256" key="2">
    <source>
        <dbReference type="PROSITE-ProRule" id="PRU00285"/>
    </source>
</evidence>
<dbReference type="CDD" id="cd06464">
    <property type="entry name" value="ACD_sHsps-like"/>
    <property type="match status" value="5"/>
</dbReference>
<dbReference type="InterPro" id="IPR002068">
    <property type="entry name" value="A-crystallin/Hsp20_dom"/>
</dbReference>
<dbReference type="EMBL" id="JAKOGI010000058">
    <property type="protein sequence ID" value="KAJ8446261.1"/>
    <property type="molecule type" value="Genomic_DNA"/>
</dbReference>
<dbReference type="OrthoDB" id="1431247at2759"/>
<organism evidence="6 7">
    <name type="scientific">Carnegiea gigantea</name>
    <dbReference type="NCBI Taxonomy" id="171969"/>
    <lineage>
        <taxon>Eukaryota</taxon>
        <taxon>Viridiplantae</taxon>
        <taxon>Streptophyta</taxon>
        <taxon>Embryophyta</taxon>
        <taxon>Tracheophyta</taxon>
        <taxon>Spermatophyta</taxon>
        <taxon>Magnoliopsida</taxon>
        <taxon>eudicotyledons</taxon>
        <taxon>Gunneridae</taxon>
        <taxon>Pentapetalae</taxon>
        <taxon>Caryophyllales</taxon>
        <taxon>Cactineae</taxon>
        <taxon>Cactaceae</taxon>
        <taxon>Cactoideae</taxon>
        <taxon>Echinocereeae</taxon>
        <taxon>Carnegiea</taxon>
    </lineage>
</organism>
<evidence type="ECO:0000313" key="6">
    <source>
        <dbReference type="EMBL" id="KAJ8446261.1"/>
    </source>
</evidence>
<reference evidence="6" key="1">
    <citation type="submission" date="2022-04" db="EMBL/GenBank/DDBJ databases">
        <title>Carnegiea gigantea Genome sequencing and assembly v2.</title>
        <authorList>
            <person name="Copetti D."/>
            <person name="Sanderson M.J."/>
            <person name="Burquez A."/>
            <person name="Wojciechowski M.F."/>
        </authorList>
    </citation>
    <scope>NUCLEOTIDE SEQUENCE</scope>
    <source>
        <strain evidence="6">SGP5-SGP5p</strain>
        <tissue evidence="6">Aerial part</tissue>
    </source>
</reference>
<dbReference type="Gene3D" id="2.60.40.790">
    <property type="match status" value="4"/>
</dbReference>
<comment type="similarity">
    <text evidence="2 3">Belongs to the small heat shock protein (HSP20) family.</text>
</comment>
<name>A0A9Q1KKR6_9CARY</name>
<feature type="domain" description="SHSP" evidence="5">
    <location>
        <begin position="342"/>
        <end position="451"/>
    </location>
</feature>
<dbReference type="GO" id="GO:0009408">
    <property type="term" value="P:response to heat"/>
    <property type="evidence" value="ECO:0007669"/>
    <property type="project" value="InterPro"/>
</dbReference>
<evidence type="ECO:0000256" key="4">
    <source>
        <dbReference type="SAM" id="MobiDB-lite"/>
    </source>
</evidence>
<feature type="domain" description="SHSP" evidence="5">
    <location>
        <begin position="851"/>
        <end position="950"/>
    </location>
</feature>
<sequence length="950" mass="104884">MFGFRNYEEVDGNPGLVQLMASKALTCSVSSAPLVSSSSSSSSGVKALCFAPRSVSFPAKKISPLVKVIRAQNKEDSHVDVQVQKSSDQNQSTAVERRPARKSALDFSPFGLIDSLSPMRTMRQMLDTMDRLFEDAMTMPGGLGEVRAPWDMMEDDSEIKMRFDMPGLSKEDIKVMVEDDMLVVQGETKKEEGRAQDAWSKRSYSSYDTRLQLPDNCELDKIKAELKDGVLYITVPKTPVQRKVIDVQIQLLLYLDEENMASKALTCSASAMVVKKAVANSSNLSSGFVPRSVSFIPPPSPASKSPSPRSSFMVIKAQQDRPESAHFYSPYSWLNFKPALIDSPPYVRTPWGHSMTEKEIVMSFDMPGVDASDLEVTILGDELNIMFKGPKDKADVLGRKITGLYDTKIQLPPNCVREKAEAEFRNGILYVRIPRMAIDRTVPIYVPLYMVANKATNSSHLSSGFVLHSISFPSSSPPLKSPSSRPNSMVIKAQQDRQGTADFYSPYSWLNFKPALIDSPPQEPTPWGYSTTTEKEIVMSFDMPGVDASQLEVMILGDELNIMFKGPMERVDALGRKITVLTTGLSAGTKIQLPPNCVREQAEAEFMNGILYVRIPKMTIDRTVPIYVPVRAIAANSIPALPYGFIRRSVGFPSSSKSSSSQPNSLLIKAQSNENAHFYLPYSWLHYKPALIDTGHSVTKKEMVMSFDMPGVDASELETTLGRKITGLYDTKIQLPTNCIREKAEAEFRNGIPCVRIPRVPIDRDIPIHVPKMASKALACSASSSVMPTKASLSPASLASAPRSVLFRSTPKTSSSASKRSLVVRAQQHGAEPYGIRAQPQQVGGQQLGTSNPGVVHTPWYTTEDEKEIKMRIDMPGMSPEDLHVKVEGNTLVIKDLGRQIFSPYNTTVQLPPDCIKEQVQAVLKNGVLHVSVPKRFPPTIVHIPVKISY</sequence>
<dbReference type="AlphaFoldDB" id="A0A9Q1KKR6"/>
<protein>
    <recommendedName>
        <fullName evidence="5">SHSP domain-containing protein</fullName>
    </recommendedName>
</protein>